<accession>A0A078AXV8</accession>
<evidence type="ECO:0000256" key="2">
    <source>
        <dbReference type="ARBA" id="ARBA00022771"/>
    </source>
</evidence>
<keyword evidence="2 4" id="KW-0863">Zinc-finger</keyword>
<dbReference type="SUPFAM" id="SSF57845">
    <property type="entry name" value="B-box zinc-binding domain"/>
    <property type="match status" value="1"/>
</dbReference>
<dbReference type="Pfam" id="PF00643">
    <property type="entry name" value="zf-B_box"/>
    <property type="match status" value="1"/>
</dbReference>
<dbReference type="InterPro" id="IPR017907">
    <property type="entry name" value="Znf_RING_CS"/>
</dbReference>
<evidence type="ECO:0000259" key="6">
    <source>
        <dbReference type="PROSITE" id="PS50119"/>
    </source>
</evidence>
<dbReference type="InParanoid" id="A0A078AXV8"/>
<reference evidence="7 8" key="1">
    <citation type="submission" date="2014-06" db="EMBL/GenBank/DDBJ databases">
        <authorList>
            <person name="Swart Estienne"/>
        </authorList>
    </citation>
    <scope>NUCLEOTIDE SEQUENCE [LARGE SCALE GENOMIC DNA]</scope>
    <source>
        <strain evidence="7 8">130c</strain>
    </source>
</reference>
<dbReference type="OrthoDB" id="298084at2759"/>
<dbReference type="SUPFAM" id="SSF57850">
    <property type="entry name" value="RING/U-box"/>
    <property type="match status" value="1"/>
</dbReference>
<dbReference type="InterPro" id="IPR000315">
    <property type="entry name" value="Znf_B-box"/>
</dbReference>
<dbReference type="InterPro" id="IPR013083">
    <property type="entry name" value="Znf_RING/FYVE/PHD"/>
</dbReference>
<keyword evidence="1" id="KW-0479">Metal-binding</keyword>
<dbReference type="SMART" id="SM00184">
    <property type="entry name" value="RING"/>
    <property type="match status" value="1"/>
</dbReference>
<dbReference type="Gene3D" id="3.30.160.60">
    <property type="entry name" value="Classic Zinc Finger"/>
    <property type="match status" value="1"/>
</dbReference>
<dbReference type="EMBL" id="CCKQ01015082">
    <property type="protein sequence ID" value="CDW86891.1"/>
    <property type="molecule type" value="Genomic_DNA"/>
</dbReference>
<organism evidence="7 8">
    <name type="scientific">Stylonychia lemnae</name>
    <name type="common">Ciliate</name>
    <dbReference type="NCBI Taxonomy" id="5949"/>
    <lineage>
        <taxon>Eukaryota</taxon>
        <taxon>Sar</taxon>
        <taxon>Alveolata</taxon>
        <taxon>Ciliophora</taxon>
        <taxon>Intramacronucleata</taxon>
        <taxon>Spirotrichea</taxon>
        <taxon>Stichotrichia</taxon>
        <taxon>Sporadotrichida</taxon>
        <taxon>Oxytrichidae</taxon>
        <taxon>Stylonychinae</taxon>
        <taxon>Stylonychia</taxon>
    </lineage>
</organism>
<dbReference type="PROSITE" id="PS50119">
    <property type="entry name" value="ZF_BBOX"/>
    <property type="match status" value="1"/>
</dbReference>
<gene>
    <name evidence="7" type="primary">Contig16406.g17472</name>
    <name evidence="7" type="ORF">STYLEM_15991</name>
</gene>
<dbReference type="AlphaFoldDB" id="A0A078AXV8"/>
<keyword evidence="3" id="KW-0862">Zinc</keyword>
<sequence>MESLACPICKQSYELQIVVPVIMPCDHSICEICYIGLYQPQEDNMICPLDNQEFSQPSKTPYNRSIIDILKQRAAENIVSQENERLMCKNHKGEALMLYCSRHNEFLCLECSLQHQDHQHLLEVVEEQDLQHYFAQLKVKIGEKLEFIRSQYSSLDNMVQSNFSKSSVQNLNEQMNIAFKSLTEPFVSEIRYVKFKHINDDQEDVQVIATPMAVNQVVELAVDSKIIQSEDDRNLLKQWFNHLIIRKCSKIFDIAADNSRLENFQEKCHNVGPLLCIMRSTNGFVFGSFTTKSLTIRDLNDLYQNDWDSFLFSINRKQKLVQKNKTKFSFCHSSKVFLMFGIHDLRVFSRCELHNKNSSNVGTIYFPEDRMDIKKDSEEALTYLAGEHEFKIESLEVYSIQYELIK</sequence>
<feature type="domain" description="RING-type" evidence="5">
    <location>
        <begin position="6"/>
        <end position="51"/>
    </location>
</feature>
<dbReference type="Pfam" id="PF07534">
    <property type="entry name" value="TLD"/>
    <property type="match status" value="1"/>
</dbReference>
<name>A0A078AXV8_STYLE</name>
<dbReference type="InterPro" id="IPR050143">
    <property type="entry name" value="TRIM/RBCC"/>
</dbReference>
<dbReference type="PROSITE" id="PS50089">
    <property type="entry name" value="ZF_RING_2"/>
    <property type="match status" value="1"/>
</dbReference>
<dbReference type="PROSITE" id="PS00518">
    <property type="entry name" value="ZF_RING_1"/>
    <property type="match status" value="1"/>
</dbReference>
<dbReference type="InterPro" id="IPR006571">
    <property type="entry name" value="TLDc_dom"/>
</dbReference>
<proteinExistence type="predicted"/>
<protein>
    <submittedName>
        <fullName evidence="7">Tldc domain-containing protein</fullName>
    </submittedName>
</protein>
<evidence type="ECO:0000313" key="7">
    <source>
        <dbReference type="EMBL" id="CDW86891.1"/>
    </source>
</evidence>
<evidence type="ECO:0000256" key="3">
    <source>
        <dbReference type="ARBA" id="ARBA00022833"/>
    </source>
</evidence>
<evidence type="ECO:0000256" key="4">
    <source>
        <dbReference type="PROSITE-ProRule" id="PRU00024"/>
    </source>
</evidence>
<dbReference type="Gene3D" id="3.30.40.10">
    <property type="entry name" value="Zinc/RING finger domain, C3HC4 (zinc finger)"/>
    <property type="match status" value="1"/>
</dbReference>
<feature type="domain" description="B box-type" evidence="6">
    <location>
        <begin position="83"/>
        <end position="123"/>
    </location>
</feature>
<dbReference type="InterPro" id="IPR001841">
    <property type="entry name" value="Znf_RING"/>
</dbReference>
<dbReference type="SMART" id="SM00336">
    <property type="entry name" value="BBOX"/>
    <property type="match status" value="1"/>
</dbReference>
<evidence type="ECO:0000313" key="8">
    <source>
        <dbReference type="Proteomes" id="UP000039865"/>
    </source>
</evidence>
<evidence type="ECO:0000259" key="5">
    <source>
        <dbReference type="PROSITE" id="PS50089"/>
    </source>
</evidence>
<dbReference type="PANTHER" id="PTHR24103">
    <property type="entry name" value="E3 UBIQUITIN-PROTEIN LIGASE TRIM"/>
    <property type="match status" value="1"/>
</dbReference>
<evidence type="ECO:0000256" key="1">
    <source>
        <dbReference type="ARBA" id="ARBA00022723"/>
    </source>
</evidence>
<dbReference type="Proteomes" id="UP000039865">
    <property type="component" value="Unassembled WGS sequence"/>
</dbReference>
<dbReference type="CDD" id="cd19756">
    <property type="entry name" value="Bbox2"/>
    <property type="match status" value="1"/>
</dbReference>
<keyword evidence="8" id="KW-1185">Reference proteome</keyword>
<dbReference type="GO" id="GO:0008270">
    <property type="term" value="F:zinc ion binding"/>
    <property type="evidence" value="ECO:0007669"/>
    <property type="project" value="UniProtKB-KW"/>
</dbReference>